<feature type="compositionally biased region" description="Low complexity" evidence="1">
    <location>
        <begin position="236"/>
        <end position="275"/>
    </location>
</feature>
<dbReference type="EMBL" id="SJPT01000003">
    <property type="protein sequence ID" value="TWU24362.1"/>
    <property type="molecule type" value="Genomic_DNA"/>
</dbReference>
<dbReference type="Proteomes" id="UP000316304">
    <property type="component" value="Unassembled WGS sequence"/>
</dbReference>
<accession>A0A5C6CJ53</accession>
<keyword evidence="2" id="KW-1133">Transmembrane helix</keyword>
<feature type="region of interest" description="Disordered" evidence="1">
    <location>
        <begin position="234"/>
        <end position="280"/>
    </location>
</feature>
<keyword evidence="4" id="KW-1185">Reference proteome</keyword>
<feature type="transmembrane region" description="Helical" evidence="2">
    <location>
        <begin position="41"/>
        <end position="61"/>
    </location>
</feature>
<reference evidence="3 4" key="1">
    <citation type="submission" date="2019-02" db="EMBL/GenBank/DDBJ databases">
        <title>Deep-cultivation of Planctomycetes and their phenomic and genomic characterization uncovers novel biology.</title>
        <authorList>
            <person name="Wiegand S."/>
            <person name="Jogler M."/>
            <person name="Boedeker C."/>
            <person name="Pinto D."/>
            <person name="Vollmers J."/>
            <person name="Rivas-Marin E."/>
            <person name="Kohn T."/>
            <person name="Peeters S.H."/>
            <person name="Heuer A."/>
            <person name="Rast P."/>
            <person name="Oberbeckmann S."/>
            <person name="Bunk B."/>
            <person name="Jeske O."/>
            <person name="Meyerdierks A."/>
            <person name="Storesund J.E."/>
            <person name="Kallscheuer N."/>
            <person name="Luecker S."/>
            <person name="Lage O.M."/>
            <person name="Pohl T."/>
            <person name="Merkel B.J."/>
            <person name="Hornburger P."/>
            <person name="Mueller R.-W."/>
            <person name="Bruemmer F."/>
            <person name="Labrenz M."/>
            <person name="Spormann A.M."/>
            <person name="Op Den Camp H."/>
            <person name="Overmann J."/>
            <person name="Amann R."/>
            <person name="Jetten M.S.M."/>
            <person name="Mascher T."/>
            <person name="Medema M.H."/>
            <person name="Devos D.P."/>
            <person name="Kaster A.-K."/>
            <person name="Ovreas L."/>
            <person name="Rohde M."/>
            <person name="Galperin M.Y."/>
            <person name="Jogler C."/>
        </authorList>
    </citation>
    <scope>NUCLEOTIDE SEQUENCE [LARGE SCALE GENOMIC DNA]</scope>
    <source>
        <strain evidence="3 4">Pla52o</strain>
    </source>
</reference>
<feature type="region of interest" description="Disordered" evidence="1">
    <location>
        <begin position="456"/>
        <end position="509"/>
    </location>
</feature>
<evidence type="ECO:0008006" key="5">
    <source>
        <dbReference type="Google" id="ProtNLM"/>
    </source>
</evidence>
<protein>
    <recommendedName>
        <fullName evidence="5">DUF4350 domain-containing protein</fullName>
    </recommendedName>
</protein>
<evidence type="ECO:0000313" key="4">
    <source>
        <dbReference type="Proteomes" id="UP000316304"/>
    </source>
</evidence>
<name>A0A5C6CJ53_9BACT</name>
<organism evidence="3 4">
    <name type="scientific">Novipirellula galeiformis</name>
    <dbReference type="NCBI Taxonomy" id="2528004"/>
    <lineage>
        <taxon>Bacteria</taxon>
        <taxon>Pseudomonadati</taxon>
        <taxon>Planctomycetota</taxon>
        <taxon>Planctomycetia</taxon>
        <taxon>Pirellulales</taxon>
        <taxon>Pirellulaceae</taxon>
        <taxon>Novipirellula</taxon>
    </lineage>
</organism>
<comment type="caution">
    <text evidence="3">The sequence shown here is derived from an EMBL/GenBank/DDBJ whole genome shotgun (WGS) entry which is preliminary data.</text>
</comment>
<dbReference type="AlphaFoldDB" id="A0A5C6CJ53"/>
<keyword evidence="2" id="KW-0472">Membrane</keyword>
<evidence type="ECO:0000256" key="2">
    <source>
        <dbReference type="SAM" id="Phobius"/>
    </source>
</evidence>
<keyword evidence="2" id="KW-0812">Transmembrane</keyword>
<sequence length="509" mass="54624">MMHGSHQSTYLSGIPRGSGICNYKDETKPSVLASRCAATRLIAIIGALLLTSVTIGCGGLATHYGDSSGRNGEQSLNGFGAFRQAFKNAGFEHRDVSRLSNRVLKNDVLVWTPSNYRSFDPQVTRWLEQWLAQGDRTLVFVIPDSGSEADYWLDASKLAPPEQRLEYRRRAARSINQRMQWRLNRSTPVSNGWFVGTPLPQSHTIEQLGGSWAGAIGEELDGSHSYTVEWAIEPDANGTSAPPTTAAAANQNSTGPVSPQSNNPPNSSITSTPVSMQPRLQDQSGTVIVAEMQSKQWSGSQIIVVGGGSLLTNYAFTKPFPRSLADQIVSVAVKSTTSSTPRAGFISIDAQSLPVSESKPGVPKASGWELLTTWPMSLVTVHAALLGLVICLMLLPSLGRARHVRYHAKGNFGDHLDAVATLMNRAGGEGFARHRISEYMRRIHGETQGPWVLAEPEHATASGPPPLETPSAVSHSPGLPAKPTAGHTHTAIDTHSSLDPTDSDTTANS</sequence>
<evidence type="ECO:0000256" key="1">
    <source>
        <dbReference type="SAM" id="MobiDB-lite"/>
    </source>
</evidence>
<proteinExistence type="predicted"/>
<feature type="compositionally biased region" description="Polar residues" evidence="1">
    <location>
        <begin position="491"/>
        <end position="509"/>
    </location>
</feature>
<gene>
    <name evidence="3" type="ORF">Pla52o_22890</name>
</gene>
<feature type="transmembrane region" description="Helical" evidence="2">
    <location>
        <begin position="374"/>
        <end position="395"/>
    </location>
</feature>
<evidence type="ECO:0000313" key="3">
    <source>
        <dbReference type="EMBL" id="TWU24362.1"/>
    </source>
</evidence>